<proteinExistence type="predicted"/>
<keyword evidence="1" id="KW-0472">Membrane</keyword>
<protein>
    <submittedName>
        <fullName evidence="2">Uncharacterized protein</fullName>
    </submittedName>
</protein>
<evidence type="ECO:0000313" key="3">
    <source>
        <dbReference type="Proteomes" id="UP001303046"/>
    </source>
</evidence>
<keyword evidence="3" id="KW-1185">Reference proteome</keyword>
<reference evidence="2 3" key="1">
    <citation type="submission" date="2023-08" db="EMBL/GenBank/DDBJ databases">
        <title>A Necator americanus chromosomal reference genome.</title>
        <authorList>
            <person name="Ilik V."/>
            <person name="Petrzelkova K.J."/>
            <person name="Pardy F."/>
            <person name="Fuh T."/>
            <person name="Niatou-Singa F.S."/>
            <person name="Gouil Q."/>
            <person name="Baker L."/>
            <person name="Ritchie M.E."/>
            <person name="Jex A.R."/>
            <person name="Gazzola D."/>
            <person name="Li H."/>
            <person name="Toshio Fujiwara R."/>
            <person name="Zhan B."/>
            <person name="Aroian R.V."/>
            <person name="Pafco B."/>
            <person name="Schwarz E.M."/>
        </authorList>
    </citation>
    <scope>NUCLEOTIDE SEQUENCE [LARGE SCALE GENOMIC DNA]</scope>
    <source>
        <strain evidence="2 3">Aroian</strain>
        <tissue evidence="2">Whole animal</tissue>
    </source>
</reference>
<feature type="transmembrane region" description="Helical" evidence="1">
    <location>
        <begin position="21"/>
        <end position="39"/>
    </location>
</feature>
<evidence type="ECO:0000256" key="1">
    <source>
        <dbReference type="SAM" id="Phobius"/>
    </source>
</evidence>
<keyword evidence="1" id="KW-0812">Transmembrane</keyword>
<sequence>MAVAVYNRFYGCREEMISSKLLLIVFFIFAFVCPTYAQFGMGYPGMGYPGMGYPGMGGMGMMRPPKPPRRPKPHQLMGGMGYPGMGMGYPGMGMIAHFIMKLLWITIVLAAVLMISPFSVLAAPRKTPSRIVGGPYDFFGPCGSGRIPCFPGRK</sequence>
<accession>A0ABR1E7Z5</accession>
<name>A0ABR1E7Z5_NECAM</name>
<feature type="transmembrane region" description="Helical" evidence="1">
    <location>
        <begin position="102"/>
        <end position="123"/>
    </location>
</feature>
<keyword evidence="1" id="KW-1133">Transmembrane helix</keyword>
<gene>
    <name evidence="2" type="primary">Necator_chrV.g20391</name>
    <name evidence="2" type="ORF">RB195_015598</name>
</gene>
<dbReference type="EMBL" id="JAVFWL010000005">
    <property type="protein sequence ID" value="KAK6757871.1"/>
    <property type="molecule type" value="Genomic_DNA"/>
</dbReference>
<organism evidence="2 3">
    <name type="scientific">Necator americanus</name>
    <name type="common">Human hookworm</name>
    <dbReference type="NCBI Taxonomy" id="51031"/>
    <lineage>
        <taxon>Eukaryota</taxon>
        <taxon>Metazoa</taxon>
        <taxon>Ecdysozoa</taxon>
        <taxon>Nematoda</taxon>
        <taxon>Chromadorea</taxon>
        <taxon>Rhabditida</taxon>
        <taxon>Rhabditina</taxon>
        <taxon>Rhabditomorpha</taxon>
        <taxon>Strongyloidea</taxon>
        <taxon>Ancylostomatidae</taxon>
        <taxon>Bunostominae</taxon>
        <taxon>Necator</taxon>
    </lineage>
</organism>
<comment type="caution">
    <text evidence="2">The sequence shown here is derived from an EMBL/GenBank/DDBJ whole genome shotgun (WGS) entry which is preliminary data.</text>
</comment>
<evidence type="ECO:0000313" key="2">
    <source>
        <dbReference type="EMBL" id="KAK6757871.1"/>
    </source>
</evidence>
<dbReference type="Proteomes" id="UP001303046">
    <property type="component" value="Unassembled WGS sequence"/>
</dbReference>